<dbReference type="Proteomes" id="UP000313231">
    <property type="component" value="Unassembled WGS sequence"/>
</dbReference>
<dbReference type="SUPFAM" id="SSF56801">
    <property type="entry name" value="Acetyl-CoA synthetase-like"/>
    <property type="match status" value="1"/>
</dbReference>
<dbReference type="AlphaFoldDB" id="A0A5C4W3F7"/>
<dbReference type="InterPro" id="IPR042099">
    <property type="entry name" value="ANL_N_sf"/>
</dbReference>
<dbReference type="InterPro" id="IPR000873">
    <property type="entry name" value="AMP-dep_synth/lig_dom"/>
</dbReference>
<dbReference type="InterPro" id="IPR045851">
    <property type="entry name" value="AMP-bd_C_sf"/>
</dbReference>
<comment type="similarity">
    <text evidence="1">Belongs to the ATP-dependent AMP-binding enzyme family.</text>
</comment>
<accession>A0A5C4W3F7</accession>
<evidence type="ECO:0000256" key="1">
    <source>
        <dbReference type="ARBA" id="ARBA00006432"/>
    </source>
</evidence>
<feature type="domain" description="AMP-dependent synthetase/ligase" evidence="3">
    <location>
        <begin position="11"/>
        <end position="397"/>
    </location>
</feature>
<feature type="domain" description="AMP-binding enzyme C-terminal" evidence="4">
    <location>
        <begin position="448"/>
        <end position="523"/>
    </location>
</feature>
<dbReference type="PANTHER" id="PTHR43201:SF5">
    <property type="entry name" value="MEDIUM-CHAIN ACYL-COA LIGASE ACSF2, MITOCHONDRIAL"/>
    <property type="match status" value="1"/>
</dbReference>
<dbReference type="InterPro" id="IPR020845">
    <property type="entry name" value="AMP-binding_CS"/>
</dbReference>
<keyword evidence="6" id="KW-1185">Reference proteome</keyword>
<dbReference type="Pfam" id="PF13193">
    <property type="entry name" value="AMP-binding_C"/>
    <property type="match status" value="1"/>
</dbReference>
<dbReference type="FunFam" id="3.30.300.30:FF:000008">
    <property type="entry name" value="2,3-dihydroxybenzoate-AMP ligase"/>
    <property type="match status" value="1"/>
</dbReference>
<dbReference type="PROSITE" id="PS00455">
    <property type="entry name" value="AMP_BINDING"/>
    <property type="match status" value="1"/>
</dbReference>
<gene>
    <name evidence="5" type="ORF">FHP29_08390</name>
</gene>
<dbReference type="Pfam" id="PF00501">
    <property type="entry name" value="AMP-binding"/>
    <property type="match status" value="1"/>
</dbReference>
<name>A0A5C4W3F7_9ACTN</name>
<dbReference type="InterPro" id="IPR025110">
    <property type="entry name" value="AMP-bd_C"/>
</dbReference>
<evidence type="ECO:0000259" key="4">
    <source>
        <dbReference type="Pfam" id="PF13193"/>
    </source>
</evidence>
<evidence type="ECO:0000259" key="3">
    <source>
        <dbReference type="Pfam" id="PF00501"/>
    </source>
</evidence>
<evidence type="ECO:0000256" key="2">
    <source>
        <dbReference type="ARBA" id="ARBA00022598"/>
    </source>
</evidence>
<dbReference type="GO" id="GO:0031956">
    <property type="term" value="F:medium-chain fatty acid-CoA ligase activity"/>
    <property type="evidence" value="ECO:0007669"/>
    <property type="project" value="TreeGrafter"/>
</dbReference>
<dbReference type="RefSeq" id="WP_139622415.1">
    <property type="nucleotide sequence ID" value="NZ_VDMP01000021.1"/>
</dbReference>
<evidence type="ECO:0000313" key="5">
    <source>
        <dbReference type="EMBL" id="TNM41975.1"/>
    </source>
</evidence>
<dbReference type="GO" id="GO:0006631">
    <property type="term" value="P:fatty acid metabolic process"/>
    <property type="evidence" value="ECO:0007669"/>
    <property type="project" value="TreeGrafter"/>
</dbReference>
<proteinExistence type="inferred from homology"/>
<organism evidence="5 6">
    <name type="scientific">Nocardioides albidus</name>
    <dbReference type="NCBI Taxonomy" id="1517589"/>
    <lineage>
        <taxon>Bacteria</taxon>
        <taxon>Bacillati</taxon>
        <taxon>Actinomycetota</taxon>
        <taxon>Actinomycetes</taxon>
        <taxon>Propionibacteriales</taxon>
        <taxon>Nocardioidaceae</taxon>
        <taxon>Nocardioides</taxon>
    </lineage>
</organism>
<dbReference type="Gene3D" id="3.40.50.12780">
    <property type="entry name" value="N-terminal domain of ligase-like"/>
    <property type="match status" value="1"/>
</dbReference>
<reference evidence="5 6" key="1">
    <citation type="journal article" date="2016" name="Int. J. Syst. Evol. Microbiol.">
        <title>Nocardioides albidus sp. nov., an actinobacterium isolated from garden soil.</title>
        <authorList>
            <person name="Singh H."/>
            <person name="Du J."/>
            <person name="Trinh H."/>
            <person name="Won K."/>
            <person name="Yang J.E."/>
            <person name="Yin C."/>
            <person name="Kook M."/>
            <person name="Yi T.H."/>
        </authorList>
    </citation>
    <scope>NUCLEOTIDE SEQUENCE [LARGE SCALE GENOMIC DNA]</scope>
    <source>
        <strain evidence="5 6">CCTCC AB 2015297</strain>
    </source>
</reference>
<sequence length="532" mass="56355">MAARTIPALLAEAAAAHGSHPAVVDGATTVTYEGLRDLAVAAARSYRALGVEPGDRVAIWAPNRHEFVVALLGAQYVGASVVPLNTRYRGHEARVVLDRSRAVVLVLCDGFLTTDYSTMLRETDTAGTGDTGDTGQVVPGLPHLRTLVDVNSAGRPGTVAWADFLALGERTPVEEVERLAAEVVPETVCDILFTSGTTGVPKGVMSTHAQTIGVADVWADGASLSPADRYAIVNPFFHGFGYKAGVIASLTAGTTIYPVLTFDPVALMQLVQDARITVLPGAPTIFITLINHPRRTDFDLSSLRFSIAGAASVPETLFEQMRDVLGFDTVYQAYGLTECVVATTSRHGEDPRHIAETTGPPVPGIEARIVAGDGSDVPVGSDGEIWLRGANVMLGYFEDPEATAAAIDADGWFHTGDVGRLDEHGCVKITDRIKDMFIVGGFNVYPAEVENVLAAHPAVVESAVVGVPDERLGSVGAAHVVLRPGSSATPEELVAWVRERLANFKVPRDVVIEEALPRNASGKVLKTDLRDG</sequence>
<protein>
    <submittedName>
        <fullName evidence="5">AMP-binding protein</fullName>
    </submittedName>
</protein>
<dbReference type="PANTHER" id="PTHR43201">
    <property type="entry name" value="ACYL-COA SYNTHETASE"/>
    <property type="match status" value="1"/>
</dbReference>
<dbReference type="EMBL" id="VDMP01000021">
    <property type="protein sequence ID" value="TNM41975.1"/>
    <property type="molecule type" value="Genomic_DNA"/>
</dbReference>
<dbReference type="Gene3D" id="3.30.300.30">
    <property type="match status" value="1"/>
</dbReference>
<comment type="caution">
    <text evidence="5">The sequence shown here is derived from an EMBL/GenBank/DDBJ whole genome shotgun (WGS) entry which is preliminary data.</text>
</comment>
<keyword evidence="2" id="KW-0436">Ligase</keyword>
<dbReference type="OrthoDB" id="9803968at2"/>
<evidence type="ECO:0000313" key="6">
    <source>
        <dbReference type="Proteomes" id="UP000313231"/>
    </source>
</evidence>